<dbReference type="Pfam" id="PF04313">
    <property type="entry name" value="HSDR_N"/>
    <property type="match status" value="1"/>
</dbReference>
<dbReference type="InterPro" id="IPR025285">
    <property type="entry name" value="DUF4145"/>
</dbReference>
<name>A0A379Y2F4_SERMA</name>
<gene>
    <name evidence="4" type="ORF">NCTC10211_00509</name>
</gene>
<accession>A0A379Y2F4</accession>
<reference evidence="4 5" key="1">
    <citation type="submission" date="2018-06" db="EMBL/GenBank/DDBJ databases">
        <authorList>
            <consortium name="Pathogen Informatics"/>
            <person name="Doyle S."/>
        </authorList>
    </citation>
    <scope>NUCLEOTIDE SEQUENCE [LARGE SCALE GENOMIC DNA]</scope>
    <source>
        <strain evidence="4 5">NCTC10211</strain>
    </source>
</reference>
<dbReference type="InterPro" id="IPR007409">
    <property type="entry name" value="Restrct_endonuc_type1_HsdR_N"/>
</dbReference>
<dbReference type="AlphaFoldDB" id="A0A379Y2F4"/>
<dbReference type="GO" id="GO:0009307">
    <property type="term" value="P:DNA restriction-modification system"/>
    <property type="evidence" value="ECO:0007669"/>
    <property type="project" value="UniProtKB-KW"/>
</dbReference>
<organism evidence="4 5">
    <name type="scientific">Serratia marcescens</name>
    <dbReference type="NCBI Taxonomy" id="615"/>
    <lineage>
        <taxon>Bacteria</taxon>
        <taxon>Pseudomonadati</taxon>
        <taxon>Pseudomonadota</taxon>
        <taxon>Gammaproteobacteria</taxon>
        <taxon>Enterobacterales</taxon>
        <taxon>Yersiniaceae</taxon>
        <taxon>Serratia</taxon>
    </lineage>
</organism>
<dbReference type="EMBL" id="UGYK01000002">
    <property type="protein sequence ID" value="SUI39926.1"/>
    <property type="molecule type" value="Genomic_DNA"/>
</dbReference>
<evidence type="ECO:0000313" key="4">
    <source>
        <dbReference type="EMBL" id="SUI39926.1"/>
    </source>
</evidence>
<keyword evidence="1" id="KW-0175">Coiled coil</keyword>
<feature type="domain" description="DUF4145" evidence="3">
    <location>
        <begin position="24"/>
        <end position="111"/>
    </location>
</feature>
<dbReference type="Gene3D" id="3.90.1570.30">
    <property type="match status" value="1"/>
</dbReference>
<sequence>MEQSLNFEMLRSQWPELAELACMAERYVHTDPESSLVKLRNYTELMVRWLYRQERLPEGIKANLYDLMNADVFTSMMPEAIIMKMDALRIHGNRAAHGGRIKAKDTYWLLKEAYLLGIWLYVRYAHGNVDDCPKFSLPPLTQSSGRADDKRLEDAIRAQDESRERELALQRALQQEQEKAEHLTQRLNEARARNQHVADILSIDEAETRRRLIDSRLLAADWNVGEELNNTDQVTQEHPVKEQPTATGDGYADYVLWDEAHKPLAVVEAKKTSFNAEQGRIQARLYADWLEKEYGQRPVIFYTNGYDIWLWDDHKTHGYPPASSIWFLQQGKPAISYSTA</sequence>
<proteinExistence type="predicted"/>
<feature type="domain" description="Restriction endonuclease type I HsdR N-terminal" evidence="2">
    <location>
        <begin position="146"/>
        <end position="316"/>
    </location>
</feature>
<evidence type="ECO:0000259" key="2">
    <source>
        <dbReference type="Pfam" id="PF04313"/>
    </source>
</evidence>
<dbReference type="GO" id="GO:0009035">
    <property type="term" value="F:type I site-specific deoxyribonuclease activity"/>
    <property type="evidence" value="ECO:0007669"/>
    <property type="project" value="UniProtKB-EC"/>
</dbReference>
<dbReference type="GO" id="GO:0005524">
    <property type="term" value="F:ATP binding"/>
    <property type="evidence" value="ECO:0007669"/>
    <property type="project" value="UniProtKB-KW"/>
</dbReference>
<dbReference type="GO" id="GO:0003677">
    <property type="term" value="F:DNA binding"/>
    <property type="evidence" value="ECO:0007669"/>
    <property type="project" value="UniProtKB-KW"/>
</dbReference>
<dbReference type="Proteomes" id="UP000254765">
    <property type="component" value="Unassembled WGS sequence"/>
</dbReference>
<feature type="coiled-coil region" evidence="1">
    <location>
        <begin position="158"/>
        <end position="193"/>
    </location>
</feature>
<evidence type="ECO:0000259" key="3">
    <source>
        <dbReference type="Pfam" id="PF13643"/>
    </source>
</evidence>
<evidence type="ECO:0000313" key="5">
    <source>
        <dbReference type="Proteomes" id="UP000254765"/>
    </source>
</evidence>
<dbReference type="Pfam" id="PF13643">
    <property type="entry name" value="DUF4145"/>
    <property type="match status" value="1"/>
</dbReference>
<evidence type="ECO:0000256" key="1">
    <source>
        <dbReference type="SAM" id="Coils"/>
    </source>
</evidence>
<protein>
    <submittedName>
        <fullName evidence="4">Type I restriction enzyme EcoKI subunit R</fullName>
    </submittedName>
</protein>